<dbReference type="Proteomes" id="UP000199180">
    <property type="component" value="Unassembled WGS sequence"/>
</dbReference>
<sequence length="94" mass="10697">MIIDITAQGGFGGITAAAMKKTIDVDQQPRQMQQELCDAFEPRELQRLTRTPCPDCADRLTYRITVTEGQENPQVFTLREDQLPPEMLDLIDQM</sequence>
<dbReference type="AlphaFoldDB" id="A0A1I0GBC2"/>
<gene>
    <name evidence="1" type="ORF">SAMN04489858_10848</name>
</gene>
<accession>A0A1I0GBC2</accession>
<reference evidence="1 2" key="1">
    <citation type="submission" date="2016-10" db="EMBL/GenBank/DDBJ databases">
        <authorList>
            <person name="de Groot N.N."/>
        </authorList>
    </citation>
    <scope>NUCLEOTIDE SEQUENCE [LARGE SCALE GENOMIC DNA]</scope>
    <source>
        <strain evidence="1 2">DSM 17862</strain>
    </source>
</reference>
<organism evidence="1 2">
    <name type="scientific">Paracoccus homiensis</name>
    <dbReference type="NCBI Taxonomy" id="364199"/>
    <lineage>
        <taxon>Bacteria</taxon>
        <taxon>Pseudomonadati</taxon>
        <taxon>Pseudomonadota</taxon>
        <taxon>Alphaproteobacteria</taxon>
        <taxon>Rhodobacterales</taxon>
        <taxon>Paracoccaceae</taxon>
        <taxon>Paracoccus</taxon>
    </lineage>
</organism>
<dbReference type="Pfam" id="PF20242">
    <property type="entry name" value="Emfourin"/>
    <property type="match status" value="1"/>
</dbReference>
<dbReference type="EMBL" id="FOHO01000008">
    <property type="protein sequence ID" value="SET68160.1"/>
    <property type="molecule type" value="Genomic_DNA"/>
</dbReference>
<name>A0A1I0GBC2_9RHOB</name>
<evidence type="ECO:0000313" key="2">
    <source>
        <dbReference type="Proteomes" id="UP000199180"/>
    </source>
</evidence>
<protein>
    <submittedName>
        <fullName evidence="1">Uncharacterized protein</fullName>
    </submittedName>
</protein>
<keyword evidence="2" id="KW-1185">Reference proteome</keyword>
<evidence type="ECO:0000313" key="1">
    <source>
        <dbReference type="EMBL" id="SET68160.1"/>
    </source>
</evidence>
<proteinExistence type="predicted"/>
<dbReference type="STRING" id="364199.SAMN04489858_10848"/>
<dbReference type="InterPro" id="IPR049457">
    <property type="entry name" value="Emfourin"/>
</dbReference>